<feature type="non-terminal residue" evidence="2">
    <location>
        <position position="140"/>
    </location>
</feature>
<dbReference type="AlphaFoldDB" id="A0A6J4PTX8"/>
<keyword evidence="1" id="KW-0472">Membrane</keyword>
<proteinExistence type="predicted"/>
<feature type="transmembrane region" description="Helical" evidence="1">
    <location>
        <begin position="20"/>
        <end position="39"/>
    </location>
</feature>
<feature type="transmembrane region" description="Helical" evidence="1">
    <location>
        <begin position="104"/>
        <end position="126"/>
    </location>
</feature>
<gene>
    <name evidence="2" type="ORF">AVDCRST_MAG35-2146</name>
</gene>
<keyword evidence="1" id="KW-1133">Transmembrane helix</keyword>
<evidence type="ECO:0000256" key="1">
    <source>
        <dbReference type="SAM" id="Phobius"/>
    </source>
</evidence>
<organism evidence="2">
    <name type="scientific">uncultured Quadrisphaera sp</name>
    <dbReference type="NCBI Taxonomy" id="904978"/>
    <lineage>
        <taxon>Bacteria</taxon>
        <taxon>Bacillati</taxon>
        <taxon>Actinomycetota</taxon>
        <taxon>Actinomycetes</taxon>
        <taxon>Kineosporiales</taxon>
        <taxon>Kineosporiaceae</taxon>
        <taxon>Quadrisphaera</taxon>
        <taxon>environmental samples</taxon>
    </lineage>
</organism>
<reference evidence="2" key="1">
    <citation type="submission" date="2020-02" db="EMBL/GenBank/DDBJ databases">
        <authorList>
            <person name="Meier V. D."/>
        </authorList>
    </citation>
    <scope>NUCLEOTIDE SEQUENCE</scope>
    <source>
        <strain evidence="2">AVDCRST_MAG35</strain>
    </source>
</reference>
<sequence length="140" mass="14185">MLLAAETRPAGGAALGEVALATGIGAALTAALLGLVWAHRTRRSTVLTTVGNKLGSATGVPAWVALPTILTTVSLLVALLGMLWDIALHIGVGRDEGPLANPAHFLILFGLFGVFAGGILACAMPLDEKPGPAAVRFVRG</sequence>
<feature type="transmembrane region" description="Helical" evidence="1">
    <location>
        <begin position="60"/>
        <end position="84"/>
    </location>
</feature>
<name>A0A6J4PTX8_9ACTN</name>
<keyword evidence="1" id="KW-0812">Transmembrane</keyword>
<accession>A0A6J4PTX8</accession>
<dbReference type="EMBL" id="CADCUY010000455">
    <property type="protein sequence ID" value="CAA9423815.1"/>
    <property type="molecule type" value="Genomic_DNA"/>
</dbReference>
<evidence type="ECO:0000313" key="2">
    <source>
        <dbReference type="EMBL" id="CAA9423815.1"/>
    </source>
</evidence>
<protein>
    <submittedName>
        <fullName evidence="2">Uncharacterized protein</fullName>
    </submittedName>
</protein>